<dbReference type="AlphaFoldDB" id="A0A6B2L6M6"/>
<dbReference type="EMBL" id="GIBP01003647">
    <property type="protein sequence ID" value="NDV32616.1"/>
    <property type="molecule type" value="Transcribed_RNA"/>
</dbReference>
<evidence type="ECO:0000256" key="3">
    <source>
        <dbReference type="ARBA" id="ARBA00022777"/>
    </source>
</evidence>
<proteinExistence type="predicted"/>
<dbReference type="InterPro" id="IPR011009">
    <property type="entry name" value="Kinase-like_dom_sf"/>
</dbReference>
<dbReference type="InterPro" id="IPR020635">
    <property type="entry name" value="Tyr_kinase_cat_dom"/>
</dbReference>
<evidence type="ECO:0000256" key="2">
    <source>
        <dbReference type="ARBA" id="ARBA00022741"/>
    </source>
</evidence>
<dbReference type="PROSITE" id="PS50011">
    <property type="entry name" value="PROTEIN_KINASE_DOM"/>
    <property type="match status" value="1"/>
</dbReference>
<comment type="catalytic activity">
    <reaction evidence="6">
        <text>L-seryl-[protein] + ATP = O-phospho-L-seryl-[protein] + ADP + H(+)</text>
        <dbReference type="Rhea" id="RHEA:17989"/>
        <dbReference type="Rhea" id="RHEA-COMP:9863"/>
        <dbReference type="Rhea" id="RHEA-COMP:11604"/>
        <dbReference type="ChEBI" id="CHEBI:15378"/>
        <dbReference type="ChEBI" id="CHEBI:29999"/>
        <dbReference type="ChEBI" id="CHEBI:30616"/>
        <dbReference type="ChEBI" id="CHEBI:83421"/>
        <dbReference type="ChEBI" id="CHEBI:456216"/>
        <dbReference type="EC" id="2.7.11.1"/>
    </reaction>
</comment>
<dbReference type="PANTHER" id="PTHR44329:SF288">
    <property type="entry name" value="MITOGEN-ACTIVATED PROTEIN KINASE KINASE KINASE 20"/>
    <property type="match status" value="1"/>
</dbReference>
<keyword evidence="2" id="KW-0547">Nucleotide-binding</keyword>
<dbReference type="SUPFAM" id="SSF56112">
    <property type="entry name" value="Protein kinase-like (PK-like)"/>
    <property type="match status" value="1"/>
</dbReference>
<evidence type="ECO:0000256" key="5">
    <source>
        <dbReference type="ARBA" id="ARBA00047899"/>
    </source>
</evidence>
<protein>
    <recommendedName>
        <fullName evidence="7">Protein kinase domain-containing protein</fullName>
    </recommendedName>
</protein>
<keyword evidence="3" id="KW-0418">Kinase</keyword>
<evidence type="ECO:0000256" key="1">
    <source>
        <dbReference type="ARBA" id="ARBA00022679"/>
    </source>
</evidence>
<dbReference type="Gene3D" id="1.10.510.10">
    <property type="entry name" value="Transferase(Phosphotransferase) domain 1"/>
    <property type="match status" value="2"/>
</dbReference>
<dbReference type="InterPro" id="IPR000719">
    <property type="entry name" value="Prot_kinase_dom"/>
</dbReference>
<dbReference type="Pfam" id="PF07714">
    <property type="entry name" value="PK_Tyr_Ser-Thr"/>
    <property type="match status" value="1"/>
</dbReference>
<sequence length="380" mass="43493">MMTRLESTYLVSMLGIQLQPLRIVLEYVPGRDLSKIVRDQRISNEEFHWKLRCKIALDIARGMSYLHTQFSPPITHRDLRSPNCFVVSMEPDWAGVNCKIADFGLAQFVYSPATEPLLTWQWLAPEVLSTQKISYDERSDIFSFGIVLWEIATRSFPYDEYHHLKITKEELPPPGLESDKAFLESMEKNGWNFDGEVFRAYEWNKHLAIEQITDNELRPSIPEDTPSFFSHLIRSCWQTSPSARPTFPSLCDSFLELLPEIPKENEKEPIKVPQSPIRYSSYKAKYSGDDTVLNSPFCVTGIVTTMEIVDSSVWAGFADGKIQVFDIKTTRKKFEILAHKHHKVYCLHSVGSSIWSGGGDNLICVWSTKVSSLQNHSLSC</sequence>
<dbReference type="GO" id="GO:0004713">
    <property type="term" value="F:protein tyrosine kinase activity"/>
    <property type="evidence" value="ECO:0007669"/>
    <property type="project" value="InterPro"/>
</dbReference>
<dbReference type="GO" id="GO:0005524">
    <property type="term" value="F:ATP binding"/>
    <property type="evidence" value="ECO:0007669"/>
    <property type="project" value="UniProtKB-KW"/>
</dbReference>
<comment type="catalytic activity">
    <reaction evidence="5">
        <text>L-threonyl-[protein] + ATP = O-phospho-L-threonyl-[protein] + ADP + H(+)</text>
        <dbReference type="Rhea" id="RHEA:46608"/>
        <dbReference type="Rhea" id="RHEA-COMP:11060"/>
        <dbReference type="Rhea" id="RHEA-COMP:11605"/>
        <dbReference type="ChEBI" id="CHEBI:15378"/>
        <dbReference type="ChEBI" id="CHEBI:30013"/>
        <dbReference type="ChEBI" id="CHEBI:30616"/>
        <dbReference type="ChEBI" id="CHEBI:61977"/>
        <dbReference type="ChEBI" id="CHEBI:456216"/>
        <dbReference type="EC" id="2.7.11.1"/>
    </reaction>
</comment>
<reference evidence="8" key="1">
    <citation type="journal article" date="2020" name="J. Eukaryot. Microbiol.">
        <title>De novo Sequencing, Assembly and Annotation of the Transcriptome for the Free-Living Testate Amoeba Arcella intermedia.</title>
        <authorList>
            <person name="Ribeiro G.M."/>
            <person name="Porfirio-Sousa A.L."/>
            <person name="Maurer-Alcala X.X."/>
            <person name="Katz L.A."/>
            <person name="Lahr D.J.G."/>
        </authorList>
    </citation>
    <scope>NUCLEOTIDE SEQUENCE</scope>
</reference>
<feature type="domain" description="Protein kinase" evidence="7">
    <location>
        <begin position="1"/>
        <end position="255"/>
    </location>
</feature>
<accession>A0A6B2L6M6</accession>
<keyword evidence="4" id="KW-0067">ATP-binding</keyword>
<organism evidence="8">
    <name type="scientific">Arcella intermedia</name>
    <dbReference type="NCBI Taxonomy" id="1963864"/>
    <lineage>
        <taxon>Eukaryota</taxon>
        <taxon>Amoebozoa</taxon>
        <taxon>Tubulinea</taxon>
        <taxon>Elardia</taxon>
        <taxon>Arcellinida</taxon>
        <taxon>Sphaerothecina</taxon>
        <taxon>Arcellidae</taxon>
        <taxon>Arcella</taxon>
    </lineage>
</organism>
<evidence type="ECO:0000256" key="6">
    <source>
        <dbReference type="ARBA" id="ARBA00048679"/>
    </source>
</evidence>
<dbReference type="SUPFAM" id="SSF50978">
    <property type="entry name" value="WD40 repeat-like"/>
    <property type="match status" value="1"/>
</dbReference>
<dbReference type="InterPro" id="IPR036322">
    <property type="entry name" value="WD40_repeat_dom_sf"/>
</dbReference>
<dbReference type="InterPro" id="IPR001245">
    <property type="entry name" value="Ser-Thr/Tyr_kinase_cat_dom"/>
</dbReference>
<dbReference type="PANTHER" id="PTHR44329">
    <property type="entry name" value="SERINE/THREONINE-PROTEIN KINASE TNNI3K-RELATED"/>
    <property type="match status" value="1"/>
</dbReference>
<evidence type="ECO:0000256" key="4">
    <source>
        <dbReference type="ARBA" id="ARBA00022840"/>
    </source>
</evidence>
<dbReference type="InterPro" id="IPR015943">
    <property type="entry name" value="WD40/YVTN_repeat-like_dom_sf"/>
</dbReference>
<keyword evidence="1" id="KW-0808">Transferase</keyword>
<name>A0A6B2L6M6_9EUKA</name>
<dbReference type="InterPro" id="IPR051681">
    <property type="entry name" value="Ser/Thr_Kinases-Pseudokinases"/>
</dbReference>
<dbReference type="SMART" id="SM00219">
    <property type="entry name" value="TyrKc"/>
    <property type="match status" value="1"/>
</dbReference>
<evidence type="ECO:0000259" key="7">
    <source>
        <dbReference type="PROSITE" id="PS50011"/>
    </source>
</evidence>
<evidence type="ECO:0000313" key="8">
    <source>
        <dbReference type="EMBL" id="NDV32616.1"/>
    </source>
</evidence>
<dbReference type="GO" id="GO:0004674">
    <property type="term" value="F:protein serine/threonine kinase activity"/>
    <property type="evidence" value="ECO:0007669"/>
    <property type="project" value="UniProtKB-EC"/>
</dbReference>
<dbReference type="Gene3D" id="2.130.10.10">
    <property type="entry name" value="YVTN repeat-like/Quinoprotein amine dehydrogenase"/>
    <property type="match status" value="1"/>
</dbReference>